<dbReference type="Proteomes" id="UP001461341">
    <property type="component" value="Chromosome"/>
</dbReference>
<dbReference type="PANTHER" id="PTHR43085">
    <property type="entry name" value="HEXOKINASE FAMILY MEMBER"/>
    <property type="match status" value="1"/>
</dbReference>
<name>A0ABZ2YB36_9BACT</name>
<dbReference type="PROSITE" id="PS00584">
    <property type="entry name" value="PFKB_KINASES_2"/>
    <property type="match status" value="1"/>
</dbReference>
<evidence type="ECO:0000256" key="3">
    <source>
        <dbReference type="ARBA" id="ARBA00022741"/>
    </source>
</evidence>
<keyword evidence="3" id="KW-0547">Nucleotide-binding</keyword>
<dbReference type="InterPro" id="IPR050306">
    <property type="entry name" value="PfkB_Carbo_kinase"/>
</dbReference>
<evidence type="ECO:0000313" key="7">
    <source>
        <dbReference type="EMBL" id="WZL75476.1"/>
    </source>
</evidence>
<protein>
    <submittedName>
        <fullName evidence="7">Sugar kinase</fullName>
    </submittedName>
</protein>
<dbReference type="GO" id="GO:0016301">
    <property type="term" value="F:kinase activity"/>
    <property type="evidence" value="ECO:0007669"/>
    <property type="project" value="UniProtKB-KW"/>
</dbReference>
<dbReference type="InterPro" id="IPR029056">
    <property type="entry name" value="Ribokinase-like"/>
</dbReference>
<dbReference type="PANTHER" id="PTHR43085:SF1">
    <property type="entry name" value="PSEUDOURIDINE KINASE-RELATED"/>
    <property type="match status" value="1"/>
</dbReference>
<keyword evidence="8" id="KW-1185">Reference proteome</keyword>
<keyword evidence="2" id="KW-0808">Transferase</keyword>
<sequence length="312" mass="34076">MPEIISLGEALVEIMRHEVGVGFDRPDFFVGPFPSGAPAIFADCAARLGARVGFIGTVGNDDFGKVILDRLEKDGVDLRYCYIDSHLTTGVAFVAYFEDGSRKFIYHIGNAASGVIEEERIKEDYFEGASFLHINGSALSMNEAWRKAIYRAVSVARERGVKISLDPNLRPEILGVDKVRDICRPVVEAASFVFPSGEEAMMLTGKVTPDEACRFLVESGVEYVVLKRGDKGSTVYVKGRSFEVPAFKVDEVDPTGAGDCFDAAFLVGMLRGFDLEKCARFANAVGALAVTRKGPMEGAPFFEDAMSFMERS</sequence>
<dbReference type="CDD" id="cd01166">
    <property type="entry name" value="KdgK"/>
    <property type="match status" value="1"/>
</dbReference>
<keyword evidence="4 7" id="KW-0418">Kinase</keyword>
<dbReference type="SUPFAM" id="SSF53613">
    <property type="entry name" value="Ribokinase-like"/>
    <property type="match status" value="1"/>
</dbReference>
<dbReference type="InterPro" id="IPR011611">
    <property type="entry name" value="PfkB_dom"/>
</dbReference>
<proteinExistence type="inferred from homology"/>
<comment type="similarity">
    <text evidence="1">Belongs to the carbohydrate kinase PfkB family.</text>
</comment>
<dbReference type="EMBL" id="CP121689">
    <property type="protein sequence ID" value="WZL75476.1"/>
    <property type="molecule type" value="Genomic_DNA"/>
</dbReference>
<evidence type="ECO:0000256" key="5">
    <source>
        <dbReference type="ARBA" id="ARBA00022840"/>
    </source>
</evidence>
<evidence type="ECO:0000256" key="4">
    <source>
        <dbReference type="ARBA" id="ARBA00022777"/>
    </source>
</evidence>
<evidence type="ECO:0000313" key="8">
    <source>
        <dbReference type="Proteomes" id="UP001461341"/>
    </source>
</evidence>
<dbReference type="Gene3D" id="3.40.1190.20">
    <property type="match status" value="1"/>
</dbReference>
<accession>A0ABZ2YB36</accession>
<keyword evidence="5" id="KW-0067">ATP-binding</keyword>
<evidence type="ECO:0000259" key="6">
    <source>
        <dbReference type="Pfam" id="PF00294"/>
    </source>
</evidence>
<reference evidence="7 8" key="1">
    <citation type="submission" date="2023-03" db="EMBL/GenBank/DDBJ databases">
        <title>Novel Species.</title>
        <authorList>
            <person name="Ma S."/>
        </authorList>
    </citation>
    <scope>NUCLEOTIDE SEQUENCE [LARGE SCALE GENOMIC DNA]</scope>
    <source>
        <strain evidence="7 8">B11</strain>
    </source>
</reference>
<organism evidence="7 8">
    <name type="scientific">Thermatribacter velox</name>
    <dbReference type="NCBI Taxonomy" id="3039681"/>
    <lineage>
        <taxon>Bacteria</taxon>
        <taxon>Pseudomonadati</taxon>
        <taxon>Atribacterota</taxon>
        <taxon>Atribacteria</taxon>
        <taxon>Atribacterales</taxon>
        <taxon>Thermatribacteraceae</taxon>
        <taxon>Thermatribacter</taxon>
    </lineage>
</organism>
<dbReference type="RefSeq" id="WP_369017623.1">
    <property type="nucleotide sequence ID" value="NZ_CP121689.1"/>
</dbReference>
<evidence type="ECO:0000256" key="2">
    <source>
        <dbReference type="ARBA" id="ARBA00022679"/>
    </source>
</evidence>
<feature type="domain" description="Carbohydrate kinase PfkB" evidence="6">
    <location>
        <begin position="34"/>
        <end position="299"/>
    </location>
</feature>
<evidence type="ECO:0000256" key="1">
    <source>
        <dbReference type="ARBA" id="ARBA00010688"/>
    </source>
</evidence>
<gene>
    <name evidence="7" type="ORF">QBE54_07725</name>
</gene>
<dbReference type="InterPro" id="IPR002173">
    <property type="entry name" value="Carboh/pur_kinase_PfkB_CS"/>
</dbReference>
<dbReference type="Pfam" id="PF00294">
    <property type="entry name" value="PfkB"/>
    <property type="match status" value="1"/>
</dbReference>